<gene>
    <name evidence="2" type="ORF">ENJ42_02320</name>
</gene>
<organism evidence="2">
    <name type="scientific">Hellea balneolensis</name>
    <dbReference type="NCBI Taxonomy" id="287478"/>
    <lineage>
        <taxon>Bacteria</taxon>
        <taxon>Pseudomonadati</taxon>
        <taxon>Pseudomonadota</taxon>
        <taxon>Alphaproteobacteria</taxon>
        <taxon>Maricaulales</taxon>
        <taxon>Robiginitomaculaceae</taxon>
        <taxon>Hellea</taxon>
    </lineage>
</organism>
<keyword evidence="1" id="KW-0472">Membrane</keyword>
<dbReference type="GO" id="GO:0006508">
    <property type="term" value="P:proteolysis"/>
    <property type="evidence" value="ECO:0007669"/>
    <property type="project" value="UniProtKB-KW"/>
</dbReference>
<dbReference type="InterPro" id="IPR043504">
    <property type="entry name" value="Peptidase_S1_PA_chymotrypsin"/>
</dbReference>
<dbReference type="EMBL" id="DRMJ01000112">
    <property type="protein sequence ID" value="HHL42427.1"/>
    <property type="molecule type" value="Genomic_DNA"/>
</dbReference>
<proteinExistence type="predicted"/>
<keyword evidence="1" id="KW-1133">Transmembrane helix</keyword>
<keyword evidence="2" id="KW-0645">Protease</keyword>
<evidence type="ECO:0000256" key="1">
    <source>
        <dbReference type="SAM" id="Phobius"/>
    </source>
</evidence>
<keyword evidence="2" id="KW-0378">Hydrolase</keyword>
<dbReference type="Proteomes" id="UP000885830">
    <property type="component" value="Unassembled WGS sequence"/>
</dbReference>
<keyword evidence="1" id="KW-0812">Transmembrane</keyword>
<sequence length="268" mass="29129">MKLVRKLPDWLIYAVILGLILINMFGNEKPADTPPPPVLGPALPNATPADPRVIVKIKPAQNGIGTAFAVDDNGTWLTAKHVVAGCKKVGLMLNRNKIVRVDVKKISGNTDTALLVSQWHRPPLVPDYSQTRKIGEYGFFIGFPQGKPGEAAGSLLGRRRMVVSGRYRSNESILAWSEIGRSSNIVGSLGGISGGPVFDKDGEVIGLVSAENVKRGRVYTVAPASLARILPNPDTDTRPEPMTLSNYGRRADRLRRTRQVAQVYCLVK</sequence>
<dbReference type="AlphaFoldDB" id="A0A7C5R7A8"/>
<dbReference type="Gene3D" id="2.40.10.10">
    <property type="entry name" value="Trypsin-like serine proteases"/>
    <property type="match status" value="2"/>
</dbReference>
<protein>
    <submittedName>
        <fullName evidence="2">Serine protease</fullName>
    </submittedName>
</protein>
<evidence type="ECO:0000313" key="2">
    <source>
        <dbReference type="EMBL" id="HHL42427.1"/>
    </source>
</evidence>
<feature type="transmembrane region" description="Helical" evidence="1">
    <location>
        <begin position="7"/>
        <end position="26"/>
    </location>
</feature>
<reference evidence="2" key="1">
    <citation type="journal article" date="2020" name="mSystems">
        <title>Genome- and Community-Level Interaction Insights into Carbon Utilization and Element Cycling Functions of Hydrothermarchaeota in Hydrothermal Sediment.</title>
        <authorList>
            <person name="Zhou Z."/>
            <person name="Liu Y."/>
            <person name="Xu W."/>
            <person name="Pan J."/>
            <person name="Luo Z.H."/>
            <person name="Li M."/>
        </authorList>
    </citation>
    <scope>NUCLEOTIDE SEQUENCE [LARGE SCALE GENOMIC DNA]</scope>
    <source>
        <strain evidence="2">HyVt-485</strain>
    </source>
</reference>
<comment type="caution">
    <text evidence="2">The sequence shown here is derived from an EMBL/GenBank/DDBJ whole genome shotgun (WGS) entry which is preliminary data.</text>
</comment>
<dbReference type="SUPFAM" id="SSF50494">
    <property type="entry name" value="Trypsin-like serine proteases"/>
    <property type="match status" value="1"/>
</dbReference>
<dbReference type="GO" id="GO:0008233">
    <property type="term" value="F:peptidase activity"/>
    <property type="evidence" value="ECO:0007669"/>
    <property type="project" value="UniProtKB-KW"/>
</dbReference>
<name>A0A7C5R7A8_9PROT</name>
<accession>A0A7C5R7A8</accession>
<dbReference type="Pfam" id="PF13365">
    <property type="entry name" value="Trypsin_2"/>
    <property type="match status" value="1"/>
</dbReference>
<dbReference type="InterPro" id="IPR009003">
    <property type="entry name" value="Peptidase_S1_PA"/>
</dbReference>